<evidence type="ECO:0000313" key="2">
    <source>
        <dbReference type="Proteomes" id="UP000028194"/>
    </source>
</evidence>
<dbReference type="STRING" id="1459636.NTE_01303"/>
<keyword evidence="2" id="KW-1185">Reference proteome</keyword>
<sequence>MLKIAGDAIDNQWKPKAIDTMEMQKDIPIEECRKLVEELLGSLEIKQIFYEEMWCIHLCPQFYVA</sequence>
<proteinExistence type="predicted"/>
<dbReference type="RefSeq" id="WP_148700155.1">
    <property type="nucleotide sequence ID" value="NZ_CP007174.1"/>
</dbReference>
<dbReference type="GeneID" id="41597105"/>
<evidence type="ECO:0000313" key="1">
    <source>
        <dbReference type="EMBL" id="AIF83372.1"/>
    </source>
</evidence>
<dbReference type="Proteomes" id="UP000028194">
    <property type="component" value="Chromosome"/>
</dbReference>
<protein>
    <submittedName>
        <fullName evidence="1">Uncharacterized protein</fullName>
    </submittedName>
</protein>
<accession>A0A075MRC8</accession>
<dbReference type="AlphaFoldDB" id="A0A075MRC8"/>
<gene>
    <name evidence="1" type="ORF">NTE_01303</name>
</gene>
<dbReference type="HOGENOM" id="CLU_2839203_0_0_2"/>
<dbReference type="KEGG" id="nev:NTE_01303"/>
<organism evidence="1 2">
    <name type="scientific">Candidatus Nitrososphaera evergladensis SR1</name>
    <dbReference type="NCBI Taxonomy" id="1459636"/>
    <lineage>
        <taxon>Archaea</taxon>
        <taxon>Nitrososphaerota</taxon>
        <taxon>Nitrososphaeria</taxon>
        <taxon>Nitrososphaerales</taxon>
        <taxon>Nitrososphaeraceae</taxon>
        <taxon>Nitrososphaera</taxon>
    </lineage>
</organism>
<reference evidence="1 2" key="1">
    <citation type="journal article" date="2014" name="PLoS ONE">
        <title>Genome Sequence of Candidatus Nitrososphaera evergladensis from Group I.1b Enriched from Everglades Soil Reveals Novel Genomic Features of the Ammonia-Oxidizing Archaea.</title>
        <authorList>
            <person name="Zhalnina K.V."/>
            <person name="Dias R."/>
            <person name="Leonard M.T."/>
            <person name="Dorr de Quadros P."/>
            <person name="Camargo F.A."/>
            <person name="Drew J.C."/>
            <person name="Farmerie W.G."/>
            <person name="Daroub S.H."/>
            <person name="Triplett E.W."/>
        </authorList>
    </citation>
    <scope>NUCLEOTIDE SEQUENCE [LARGE SCALE GENOMIC DNA]</scope>
    <source>
        <strain evidence="1 2">SR1</strain>
    </source>
</reference>
<name>A0A075MRC8_9ARCH</name>
<dbReference type="EMBL" id="CP007174">
    <property type="protein sequence ID" value="AIF83372.1"/>
    <property type="molecule type" value="Genomic_DNA"/>
</dbReference>